<protein>
    <recommendedName>
        <fullName evidence="4">Large ribosomal subunit protein bL9m</fullName>
    </recommendedName>
    <alternativeName>
        <fullName evidence="5">39S ribosomal protein L9, mitochondrial</fullName>
    </alternativeName>
</protein>
<sequence>MAVAVKLLRGCCHCGSLSRTSLAAKELLSRTAVGSVVLQTRNNTRIMERVYPLPVGKDGGRPDRSQMNELYKILREVEIVKYPEEIQCILTDFVEGVGIRGDVVTVKRDFFHEELFPAGMAVYASPDNIEEFEEERKAKGIDKAETRLGVFARMTMKELSNMHLEIPLSDSSDWTLCKRHVQVAFRIQGVEVEEDCLELPEEAVTEFQDVTINVWINGLESVPVSATIVPISEKFPPTKK</sequence>
<evidence type="ECO:0000256" key="1">
    <source>
        <dbReference type="ARBA" id="ARBA00010605"/>
    </source>
</evidence>
<proteinExistence type="inferred from homology"/>
<dbReference type="PANTHER" id="PTHR21368">
    <property type="entry name" value="50S RIBOSOMAL PROTEIN L9"/>
    <property type="match status" value="1"/>
</dbReference>
<comment type="similarity">
    <text evidence="1">Belongs to the bacterial ribosomal protein bL9 family.</text>
</comment>
<keyword evidence="3" id="KW-0687">Ribonucleoprotein</keyword>
<dbReference type="GeneID" id="101853713"/>
<name>A0ABM0JWI4_APLCA</name>
<dbReference type="RefSeq" id="XP_005103172.1">
    <property type="nucleotide sequence ID" value="XM_005103115.2"/>
</dbReference>
<evidence type="ECO:0000313" key="7">
    <source>
        <dbReference type="Proteomes" id="UP000694888"/>
    </source>
</evidence>
<dbReference type="InterPro" id="IPR000244">
    <property type="entry name" value="Ribosomal_bL9"/>
</dbReference>
<evidence type="ECO:0000259" key="6">
    <source>
        <dbReference type="Pfam" id="PF01281"/>
    </source>
</evidence>
<keyword evidence="7" id="KW-1185">Reference proteome</keyword>
<evidence type="ECO:0000313" key="8">
    <source>
        <dbReference type="RefSeq" id="XP_005103172.1"/>
    </source>
</evidence>
<dbReference type="Gene3D" id="3.40.5.10">
    <property type="entry name" value="Ribosomal protein L9, N-terminal domain"/>
    <property type="match status" value="1"/>
</dbReference>
<organism evidence="7 8">
    <name type="scientific">Aplysia californica</name>
    <name type="common">California sea hare</name>
    <dbReference type="NCBI Taxonomy" id="6500"/>
    <lineage>
        <taxon>Eukaryota</taxon>
        <taxon>Metazoa</taxon>
        <taxon>Spiralia</taxon>
        <taxon>Lophotrochozoa</taxon>
        <taxon>Mollusca</taxon>
        <taxon>Gastropoda</taxon>
        <taxon>Heterobranchia</taxon>
        <taxon>Euthyneura</taxon>
        <taxon>Tectipleura</taxon>
        <taxon>Aplysiida</taxon>
        <taxon>Aplysioidea</taxon>
        <taxon>Aplysiidae</taxon>
        <taxon>Aplysia</taxon>
    </lineage>
</organism>
<evidence type="ECO:0000256" key="5">
    <source>
        <dbReference type="ARBA" id="ARBA00035381"/>
    </source>
</evidence>
<accession>A0ABM0JWI4</accession>
<dbReference type="SUPFAM" id="SSF55658">
    <property type="entry name" value="L9 N-domain-like"/>
    <property type="match status" value="1"/>
</dbReference>
<feature type="domain" description="Ribosomal protein L9" evidence="6">
    <location>
        <begin position="87"/>
        <end position="132"/>
    </location>
</feature>
<evidence type="ECO:0000256" key="3">
    <source>
        <dbReference type="ARBA" id="ARBA00023274"/>
    </source>
</evidence>
<dbReference type="Pfam" id="PF01281">
    <property type="entry name" value="Ribosomal_L9_N"/>
    <property type="match status" value="1"/>
</dbReference>
<dbReference type="GO" id="GO:0005840">
    <property type="term" value="C:ribosome"/>
    <property type="evidence" value="ECO:0007669"/>
    <property type="project" value="UniProtKB-KW"/>
</dbReference>
<dbReference type="Proteomes" id="UP000694888">
    <property type="component" value="Unplaced"/>
</dbReference>
<gene>
    <name evidence="8" type="primary">LOC101853713</name>
</gene>
<reference evidence="8" key="1">
    <citation type="submission" date="2025-08" db="UniProtKB">
        <authorList>
            <consortium name="RefSeq"/>
        </authorList>
    </citation>
    <scope>IDENTIFICATION</scope>
</reference>
<dbReference type="InterPro" id="IPR009027">
    <property type="entry name" value="Ribosomal_bL9/RNase_H1_N"/>
</dbReference>
<evidence type="ECO:0000256" key="2">
    <source>
        <dbReference type="ARBA" id="ARBA00022980"/>
    </source>
</evidence>
<evidence type="ECO:0000256" key="4">
    <source>
        <dbReference type="ARBA" id="ARBA00035194"/>
    </source>
</evidence>
<dbReference type="InterPro" id="IPR020070">
    <property type="entry name" value="Ribosomal_bL9_N"/>
</dbReference>
<dbReference type="InterPro" id="IPR036935">
    <property type="entry name" value="Ribosomal_bL9_N_sf"/>
</dbReference>
<keyword evidence="2 8" id="KW-0689">Ribosomal protein</keyword>